<sequence>MKTPLPQPPNTPLHDHANTLLALQALQGLTTPEGPGPSAEELAQLADGDSQLDVNRRNAIYQHLNADPALLRQWLALTEASQTPQASASTPYPDASVWARLSQWFSQHTQSLHTTGRWLTAGATAAALLIAVLLFKPTANGPDATGGVHPQPQYASLDVSLRLNAARQGAWAALATLTPAQKSMLAKTVPAVLTASADLDEQPQDLTLSAERVWGQQLVAAVLTCQEGQWAQGDKATRYLRAEADANLTAHLGAGAIANAQAGNACARAPALLTALLATASQE</sequence>
<reference evidence="1 2" key="1">
    <citation type="submission" date="2020-08" db="EMBL/GenBank/DDBJ databases">
        <title>Genomic Encyclopedia of Type Strains, Phase III (KMG-III): the genomes of soil and plant-associated and newly described type strains.</title>
        <authorList>
            <person name="Whitman W."/>
        </authorList>
    </citation>
    <scope>NUCLEOTIDE SEQUENCE [LARGE SCALE GENOMIC DNA]</scope>
    <source>
        <strain evidence="1 2">CECT 8571</strain>
    </source>
</reference>
<dbReference type="Proteomes" id="UP000559987">
    <property type="component" value="Unassembled WGS sequence"/>
</dbReference>
<keyword evidence="2" id="KW-1185">Reference proteome</keyword>
<evidence type="ECO:0000313" key="2">
    <source>
        <dbReference type="Proteomes" id="UP000559987"/>
    </source>
</evidence>
<comment type="caution">
    <text evidence="1">The sequence shown here is derived from an EMBL/GenBank/DDBJ whole genome shotgun (WGS) entry which is preliminary data.</text>
</comment>
<gene>
    <name evidence="1" type="ORF">FHS30_001216</name>
</gene>
<dbReference type="EMBL" id="JACHXZ010000002">
    <property type="protein sequence ID" value="MBB3168032.1"/>
    <property type="molecule type" value="Genomic_DNA"/>
</dbReference>
<dbReference type="RefSeq" id="WP_183909399.1">
    <property type="nucleotide sequence ID" value="NZ_JACHXZ010000002.1"/>
</dbReference>
<name>A0A839UJJ7_9GAMM</name>
<accession>A0A839UJJ7</accession>
<proteinExistence type="predicted"/>
<protein>
    <submittedName>
        <fullName evidence="1">Uncharacterized protein</fullName>
    </submittedName>
</protein>
<dbReference type="AlphaFoldDB" id="A0A839UJJ7"/>
<organism evidence="1 2">
    <name type="scientific">Simiduia aestuariiviva</name>
    <dbReference type="NCBI Taxonomy" id="1510459"/>
    <lineage>
        <taxon>Bacteria</taxon>
        <taxon>Pseudomonadati</taxon>
        <taxon>Pseudomonadota</taxon>
        <taxon>Gammaproteobacteria</taxon>
        <taxon>Cellvibrionales</taxon>
        <taxon>Cellvibrionaceae</taxon>
        <taxon>Simiduia</taxon>
    </lineage>
</organism>
<evidence type="ECO:0000313" key="1">
    <source>
        <dbReference type="EMBL" id="MBB3168032.1"/>
    </source>
</evidence>